<evidence type="ECO:0000313" key="2">
    <source>
        <dbReference type="Proteomes" id="UP000015530"/>
    </source>
</evidence>
<name>T0KI62_COLGC</name>
<dbReference type="Proteomes" id="UP000015530">
    <property type="component" value="Unassembled WGS sequence"/>
</dbReference>
<organism evidence="1 2">
    <name type="scientific">Colletotrichum gloeosporioides (strain Cg-14)</name>
    <name type="common">Anthracnose fungus</name>
    <name type="synonym">Glomerella cingulata</name>
    <dbReference type="NCBI Taxonomy" id="1237896"/>
    <lineage>
        <taxon>Eukaryota</taxon>
        <taxon>Fungi</taxon>
        <taxon>Dikarya</taxon>
        <taxon>Ascomycota</taxon>
        <taxon>Pezizomycotina</taxon>
        <taxon>Sordariomycetes</taxon>
        <taxon>Hypocreomycetidae</taxon>
        <taxon>Glomerellales</taxon>
        <taxon>Glomerellaceae</taxon>
        <taxon>Colletotrichum</taxon>
        <taxon>Colletotrichum gloeosporioides species complex</taxon>
    </lineage>
</organism>
<dbReference type="HOGENOM" id="CLU_2483221_0_0_1"/>
<accession>T0KI62</accession>
<dbReference type="EMBL" id="AMYD01001021">
    <property type="protein sequence ID" value="EQB55007.1"/>
    <property type="molecule type" value="Genomic_DNA"/>
</dbReference>
<reference evidence="2" key="1">
    <citation type="journal article" date="2013" name="Mol. Plant Microbe Interact.">
        <title>Global aspects of pacC regulation of pathogenicity genes in Colletotrichum gloeosporioides as revealed by transcriptome analysis.</title>
        <authorList>
            <person name="Alkan N."/>
            <person name="Meng X."/>
            <person name="Friedlander G."/>
            <person name="Reuveni E."/>
            <person name="Sukno S."/>
            <person name="Sherman A."/>
            <person name="Thon M."/>
            <person name="Fluhr R."/>
            <person name="Prusky D."/>
        </authorList>
    </citation>
    <scope>NUCLEOTIDE SEQUENCE [LARGE SCALE GENOMIC DNA]</scope>
    <source>
        <strain evidence="2">Cg-14</strain>
    </source>
</reference>
<protein>
    <submittedName>
        <fullName evidence="1">Uncharacterized protein</fullName>
    </submittedName>
</protein>
<evidence type="ECO:0000313" key="1">
    <source>
        <dbReference type="EMBL" id="EQB55007.1"/>
    </source>
</evidence>
<proteinExistence type="predicted"/>
<dbReference type="AlphaFoldDB" id="T0KI62"/>
<sequence>MLPCRAFNAFNAAVKDPSEAKGIKTLWRVDVSGIGGSSCRYGQVAAGLTPHKGQLLPRRSSTRCRANPTADVLQRNLEMGTEMNTTF</sequence>
<gene>
    <name evidence="1" type="ORF">CGLO_05100</name>
</gene>
<comment type="caution">
    <text evidence="1">The sequence shown here is derived from an EMBL/GenBank/DDBJ whole genome shotgun (WGS) entry which is preliminary data.</text>
</comment>